<comment type="caution">
    <text evidence="8">The sequence shown here is derived from an EMBL/GenBank/DDBJ whole genome shotgun (WGS) entry which is preliminary data.</text>
</comment>
<evidence type="ECO:0000313" key="8">
    <source>
        <dbReference type="EMBL" id="GFK92705.1"/>
    </source>
</evidence>
<keyword evidence="9" id="KW-1185">Reference proteome</keyword>
<keyword evidence="3 4" id="KW-0975">Bacterial flagellum</keyword>
<comment type="similarity">
    <text evidence="2 4">Belongs to the flagella basal body rod proteins family.</text>
</comment>
<dbReference type="Proteomes" id="UP000494245">
    <property type="component" value="Unassembled WGS sequence"/>
</dbReference>
<dbReference type="EMBL" id="BLTE01000001">
    <property type="protein sequence ID" value="GFK92705.1"/>
    <property type="molecule type" value="Genomic_DNA"/>
</dbReference>
<dbReference type="InterPro" id="IPR010930">
    <property type="entry name" value="Flg_bb/hook_C_dom"/>
</dbReference>
<dbReference type="Pfam" id="PF22692">
    <property type="entry name" value="LlgE_F_G_D1"/>
    <property type="match status" value="1"/>
</dbReference>
<dbReference type="Pfam" id="PF06429">
    <property type="entry name" value="Flg_bbr_C"/>
    <property type="match status" value="1"/>
</dbReference>
<dbReference type="InterPro" id="IPR020013">
    <property type="entry name" value="Flagellar_FlgE/F/G"/>
</dbReference>
<protein>
    <submittedName>
        <fullName evidence="8">Flagellar basal-body rod protein FlgG</fullName>
    </submittedName>
</protein>
<reference evidence="8 9" key="1">
    <citation type="submission" date="2020-04" db="EMBL/GenBank/DDBJ databases">
        <authorList>
            <consortium name="Desulfovibrio sp. FSS-1 genome sequencing consortium"/>
            <person name="Shimoshige H."/>
            <person name="Kobayashi H."/>
            <person name="Maekawa T."/>
        </authorList>
    </citation>
    <scope>NUCLEOTIDE SEQUENCE [LARGE SCALE GENOMIC DNA]</scope>
    <source>
        <strain evidence="8 9">SIID29052-01</strain>
    </source>
</reference>
<dbReference type="PANTHER" id="PTHR30435">
    <property type="entry name" value="FLAGELLAR PROTEIN"/>
    <property type="match status" value="1"/>
</dbReference>
<keyword evidence="8" id="KW-0282">Flagellum</keyword>
<evidence type="ECO:0000259" key="5">
    <source>
        <dbReference type="Pfam" id="PF00460"/>
    </source>
</evidence>
<sequence>MQQSSISALFGALSNETRMAMVANNLANVTTAGYKADRVSFQDVFQRMATDYSPDARNDLQQKQLLPKPLVVAKPRLAEQTVDATQGGLNATGNPLDLAISGPGFFRVQTPEGQFLTRNGQFYRNNQGMLVTNQGYPVMGQAGPVAIPEGQTVTVTGDGQMTVDGQIVGSIDVVDVPDVKQLKKYGQSLFTGPNNSQPVTQPVDRSKTSVYQGYLEQANVNVVSEMVAMIEVQRSFEAYTKIISSTQEMDQQASTKVGETR</sequence>
<evidence type="ECO:0000259" key="6">
    <source>
        <dbReference type="Pfam" id="PF06429"/>
    </source>
</evidence>
<evidence type="ECO:0000256" key="3">
    <source>
        <dbReference type="ARBA" id="ARBA00023143"/>
    </source>
</evidence>
<feature type="domain" description="Flagellar basal-body/hook protein C-terminal" evidence="6">
    <location>
        <begin position="212"/>
        <end position="254"/>
    </location>
</feature>
<keyword evidence="8" id="KW-0969">Cilium</keyword>
<accession>A0A6V8LWQ4</accession>
<evidence type="ECO:0000256" key="1">
    <source>
        <dbReference type="ARBA" id="ARBA00004117"/>
    </source>
</evidence>
<organism evidence="8 9">
    <name type="scientific">Fundidesulfovibrio magnetotacticus</name>
    <dbReference type="NCBI Taxonomy" id="2730080"/>
    <lineage>
        <taxon>Bacteria</taxon>
        <taxon>Pseudomonadati</taxon>
        <taxon>Thermodesulfobacteriota</taxon>
        <taxon>Desulfovibrionia</taxon>
        <taxon>Desulfovibrionales</taxon>
        <taxon>Desulfovibrionaceae</taxon>
        <taxon>Fundidesulfovibrio</taxon>
    </lineage>
</organism>
<keyword evidence="8" id="KW-0966">Cell projection</keyword>
<dbReference type="AlphaFoldDB" id="A0A6V8LWQ4"/>
<dbReference type="InterPro" id="IPR001444">
    <property type="entry name" value="Flag_bb_rod_N"/>
</dbReference>
<feature type="domain" description="Flagellar hook protein FlgE/F/G-like D1" evidence="7">
    <location>
        <begin position="99"/>
        <end position="163"/>
    </location>
</feature>
<evidence type="ECO:0000313" key="9">
    <source>
        <dbReference type="Proteomes" id="UP000494245"/>
    </source>
</evidence>
<dbReference type="InterPro" id="IPR037925">
    <property type="entry name" value="FlgE/F/G-like"/>
</dbReference>
<dbReference type="GO" id="GO:0030694">
    <property type="term" value="C:bacterial-type flagellum basal body, rod"/>
    <property type="evidence" value="ECO:0007669"/>
    <property type="project" value="InterPro"/>
</dbReference>
<dbReference type="GO" id="GO:0071978">
    <property type="term" value="P:bacterial-type flagellum-dependent swarming motility"/>
    <property type="evidence" value="ECO:0007669"/>
    <property type="project" value="TreeGrafter"/>
</dbReference>
<dbReference type="PANTHER" id="PTHR30435:SF19">
    <property type="entry name" value="FLAGELLAR BASAL-BODY ROD PROTEIN FLGG"/>
    <property type="match status" value="1"/>
</dbReference>
<dbReference type="NCBIfam" id="TIGR02490">
    <property type="entry name" value="flgF"/>
    <property type="match status" value="1"/>
</dbReference>
<dbReference type="SUPFAM" id="SSF117143">
    <property type="entry name" value="Flagellar hook protein flgE"/>
    <property type="match status" value="1"/>
</dbReference>
<comment type="subcellular location">
    <subcellularLocation>
        <location evidence="1 4">Bacterial flagellum basal body</location>
    </subcellularLocation>
</comment>
<proteinExistence type="inferred from homology"/>
<dbReference type="NCBIfam" id="TIGR03506">
    <property type="entry name" value="FlgEFG_subfam"/>
    <property type="match status" value="1"/>
</dbReference>
<dbReference type="RefSeq" id="WP_173080999.1">
    <property type="nucleotide sequence ID" value="NZ_BLTE01000001.1"/>
</dbReference>
<dbReference type="InterPro" id="IPR053967">
    <property type="entry name" value="LlgE_F_G-like_D1"/>
</dbReference>
<evidence type="ECO:0000256" key="2">
    <source>
        <dbReference type="ARBA" id="ARBA00009677"/>
    </source>
</evidence>
<reference evidence="8 9" key="2">
    <citation type="submission" date="2020-05" db="EMBL/GenBank/DDBJ databases">
        <title>Draft genome sequence of Desulfovibrio sp. strainFSS-1.</title>
        <authorList>
            <person name="Shimoshige H."/>
            <person name="Kobayashi H."/>
            <person name="Maekawa T."/>
        </authorList>
    </citation>
    <scope>NUCLEOTIDE SEQUENCE [LARGE SCALE GENOMIC DNA]</scope>
    <source>
        <strain evidence="8 9">SIID29052-01</strain>
    </source>
</reference>
<evidence type="ECO:0000259" key="7">
    <source>
        <dbReference type="Pfam" id="PF22692"/>
    </source>
</evidence>
<dbReference type="Pfam" id="PF00460">
    <property type="entry name" value="Flg_bb_rod"/>
    <property type="match status" value="1"/>
</dbReference>
<evidence type="ECO:0000256" key="4">
    <source>
        <dbReference type="RuleBase" id="RU362116"/>
    </source>
</evidence>
<name>A0A6V8LWQ4_9BACT</name>
<feature type="domain" description="Flagellar basal body rod protein N-terminal" evidence="5">
    <location>
        <begin position="16"/>
        <end position="35"/>
    </location>
</feature>
<dbReference type="InterPro" id="IPR012836">
    <property type="entry name" value="FlgF"/>
</dbReference>
<gene>
    <name evidence="8" type="primary">flgG_2</name>
    <name evidence="8" type="ORF">NNJEOMEG_00531</name>
</gene>